<proteinExistence type="predicted"/>
<sequence length="107" mass="11670">AVAEALKIVEALADELNCPICLQDDDDDTTAAGGTWKETPCGHRFHGRCVERWLHAEGSCPMCRRQVVTKPTTPDTSSVASLRSALADIFEAYGQDVVTELQQQLPL</sequence>
<keyword evidence="7" id="KW-1185">Reference proteome</keyword>
<evidence type="ECO:0000313" key="6">
    <source>
        <dbReference type="EnsemblPlants" id="AET7Gv20225500.1"/>
    </source>
</evidence>
<keyword evidence="1" id="KW-0479">Metal-binding</keyword>
<reference evidence="7" key="1">
    <citation type="journal article" date="2014" name="Science">
        <title>Ancient hybridizations among the ancestral genomes of bread wheat.</title>
        <authorList>
            <consortium name="International Wheat Genome Sequencing Consortium,"/>
            <person name="Marcussen T."/>
            <person name="Sandve S.R."/>
            <person name="Heier L."/>
            <person name="Spannagl M."/>
            <person name="Pfeifer M."/>
            <person name="Jakobsen K.S."/>
            <person name="Wulff B.B."/>
            <person name="Steuernagel B."/>
            <person name="Mayer K.F."/>
            <person name="Olsen O.A."/>
        </authorList>
    </citation>
    <scope>NUCLEOTIDE SEQUENCE [LARGE SCALE GENOMIC DNA]</scope>
    <source>
        <strain evidence="7">cv. AL8/78</strain>
    </source>
</reference>
<feature type="domain" description="RING-type" evidence="5">
    <location>
        <begin position="18"/>
        <end position="64"/>
    </location>
</feature>
<reference evidence="6" key="5">
    <citation type="journal article" date="2021" name="G3 (Bethesda)">
        <title>Aegilops tauschii genome assembly Aet v5.0 features greater sequence contiguity and improved annotation.</title>
        <authorList>
            <person name="Wang L."/>
            <person name="Zhu T."/>
            <person name="Rodriguez J.C."/>
            <person name="Deal K.R."/>
            <person name="Dubcovsky J."/>
            <person name="McGuire P.E."/>
            <person name="Lux T."/>
            <person name="Spannagl M."/>
            <person name="Mayer K.F.X."/>
            <person name="Baldrich P."/>
            <person name="Meyers B.C."/>
            <person name="Huo N."/>
            <person name="Gu Y.Q."/>
            <person name="Zhou H."/>
            <person name="Devos K.M."/>
            <person name="Bennetzen J.L."/>
            <person name="Unver T."/>
            <person name="Budak H."/>
            <person name="Gulick P.J."/>
            <person name="Galiba G."/>
            <person name="Kalapos B."/>
            <person name="Nelson D.R."/>
            <person name="Li P."/>
            <person name="You F.M."/>
            <person name="Luo M.C."/>
            <person name="Dvorak J."/>
        </authorList>
    </citation>
    <scope>NUCLEOTIDE SEQUENCE [LARGE SCALE GENOMIC DNA]</scope>
    <source>
        <strain evidence="6">cv. AL8/78</strain>
    </source>
</reference>
<reference evidence="6" key="3">
    <citation type="journal article" date="2017" name="Nature">
        <title>Genome sequence of the progenitor of the wheat D genome Aegilops tauschii.</title>
        <authorList>
            <person name="Luo M.C."/>
            <person name="Gu Y.Q."/>
            <person name="Puiu D."/>
            <person name="Wang H."/>
            <person name="Twardziok S.O."/>
            <person name="Deal K.R."/>
            <person name="Huo N."/>
            <person name="Zhu T."/>
            <person name="Wang L."/>
            <person name="Wang Y."/>
            <person name="McGuire P.E."/>
            <person name="Liu S."/>
            <person name="Long H."/>
            <person name="Ramasamy R.K."/>
            <person name="Rodriguez J.C."/>
            <person name="Van S.L."/>
            <person name="Yuan L."/>
            <person name="Wang Z."/>
            <person name="Xia Z."/>
            <person name="Xiao L."/>
            <person name="Anderson O.D."/>
            <person name="Ouyang S."/>
            <person name="Liang Y."/>
            <person name="Zimin A.V."/>
            <person name="Pertea G."/>
            <person name="Qi P."/>
            <person name="Bennetzen J.L."/>
            <person name="Dai X."/>
            <person name="Dawson M.W."/>
            <person name="Muller H.G."/>
            <person name="Kugler K."/>
            <person name="Rivarola-Duarte L."/>
            <person name="Spannagl M."/>
            <person name="Mayer K.F.X."/>
            <person name="Lu F.H."/>
            <person name="Bevan M.W."/>
            <person name="Leroy P."/>
            <person name="Li P."/>
            <person name="You F.M."/>
            <person name="Sun Q."/>
            <person name="Liu Z."/>
            <person name="Lyons E."/>
            <person name="Wicker T."/>
            <person name="Salzberg S.L."/>
            <person name="Devos K.M."/>
            <person name="Dvorak J."/>
        </authorList>
    </citation>
    <scope>NUCLEOTIDE SEQUENCE [LARGE SCALE GENOMIC DNA]</scope>
    <source>
        <strain evidence="6">cv. AL8/78</strain>
    </source>
</reference>
<dbReference type="PANTHER" id="PTHR15710:SF88">
    <property type="entry name" value="RING-TYPE DOMAIN-CONTAINING PROTEIN"/>
    <property type="match status" value="1"/>
</dbReference>
<dbReference type="Gene3D" id="3.30.40.10">
    <property type="entry name" value="Zinc/RING finger domain, C3HC4 (zinc finger)"/>
    <property type="match status" value="1"/>
</dbReference>
<dbReference type="SMART" id="SM00184">
    <property type="entry name" value="RING"/>
    <property type="match status" value="1"/>
</dbReference>
<dbReference type="SUPFAM" id="SSF57850">
    <property type="entry name" value="RING/U-box"/>
    <property type="match status" value="1"/>
</dbReference>
<evidence type="ECO:0000313" key="7">
    <source>
        <dbReference type="Proteomes" id="UP000015105"/>
    </source>
</evidence>
<dbReference type="Gramene" id="AET7Gv20225500.1">
    <property type="protein sequence ID" value="AET7Gv20225500.1"/>
    <property type="gene ID" value="AET7Gv20225500"/>
</dbReference>
<dbReference type="Proteomes" id="UP000015105">
    <property type="component" value="Chromosome 7D"/>
</dbReference>
<keyword evidence="2 4" id="KW-0863">Zinc-finger</keyword>
<evidence type="ECO:0000256" key="4">
    <source>
        <dbReference type="PROSITE-ProRule" id="PRU00175"/>
    </source>
</evidence>
<name>A0A453QLU5_AEGTS</name>
<dbReference type="InterPro" id="IPR013083">
    <property type="entry name" value="Znf_RING/FYVE/PHD"/>
</dbReference>
<dbReference type="PROSITE" id="PS50089">
    <property type="entry name" value="ZF_RING_2"/>
    <property type="match status" value="1"/>
</dbReference>
<keyword evidence="3" id="KW-0862">Zinc</keyword>
<protein>
    <recommendedName>
        <fullName evidence="5">RING-type domain-containing protein</fullName>
    </recommendedName>
</protein>
<reference evidence="7" key="2">
    <citation type="journal article" date="2017" name="Nat. Plants">
        <title>The Aegilops tauschii genome reveals multiple impacts of transposons.</title>
        <authorList>
            <person name="Zhao G."/>
            <person name="Zou C."/>
            <person name="Li K."/>
            <person name="Wang K."/>
            <person name="Li T."/>
            <person name="Gao L."/>
            <person name="Zhang X."/>
            <person name="Wang H."/>
            <person name="Yang Z."/>
            <person name="Liu X."/>
            <person name="Jiang W."/>
            <person name="Mao L."/>
            <person name="Kong X."/>
            <person name="Jiao Y."/>
            <person name="Jia J."/>
        </authorList>
    </citation>
    <scope>NUCLEOTIDE SEQUENCE [LARGE SCALE GENOMIC DNA]</scope>
    <source>
        <strain evidence="7">cv. AL8/78</strain>
    </source>
</reference>
<reference evidence="6" key="4">
    <citation type="submission" date="2019-03" db="UniProtKB">
        <authorList>
            <consortium name="EnsemblPlants"/>
        </authorList>
    </citation>
    <scope>IDENTIFICATION</scope>
</reference>
<evidence type="ECO:0000256" key="2">
    <source>
        <dbReference type="ARBA" id="ARBA00022771"/>
    </source>
</evidence>
<dbReference type="Pfam" id="PF13639">
    <property type="entry name" value="zf-RING_2"/>
    <property type="match status" value="1"/>
</dbReference>
<dbReference type="STRING" id="200361.A0A453QLU5"/>
<evidence type="ECO:0000256" key="1">
    <source>
        <dbReference type="ARBA" id="ARBA00022723"/>
    </source>
</evidence>
<dbReference type="GO" id="GO:0008270">
    <property type="term" value="F:zinc ion binding"/>
    <property type="evidence" value="ECO:0007669"/>
    <property type="project" value="UniProtKB-KW"/>
</dbReference>
<dbReference type="AlphaFoldDB" id="A0A453QLU5"/>
<dbReference type="GO" id="GO:0061630">
    <property type="term" value="F:ubiquitin protein ligase activity"/>
    <property type="evidence" value="ECO:0007669"/>
    <property type="project" value="TreeGrafter"/>
</dbReference>
<accession>A0A453QLU5</accession>
<evidence type="ECO:0000256" key="3">
    <source>
        <dbReference type="ARBA" id="ARBA00022833"/>
    </source>
</evidence>
<organism evidence="6 7">
    <name type="scientific">Aegilops tauschii subsp. strangulata</name>
    <name type="common">Goatgrass</name>
    <dbReference type="NCBI Taxonomy" id="200361"/>
    <lineage>
        <taxon>Eukaryota</taxon>
        <taxon>Viridiplantae</taxon>
        <taxon>Streptophyta</taxon>
        <taxon>Embryophyta</taxon>
        <taxon>Tracheophyta</taxon>
        <taxon>Spermatophyta</taxon>
        <taxon>Magnoliopsida</taxon>
        <taxon>Liliopsida</taxon>
        <taxon>Poales</taxon>
        <taxon>Poaceae</taxon>
        <taxon>BOP clade</taxon>
        <taxon>Pooideae</taxon>
        <taxon>Triticodae</taxon>
        <taxon>Triticeae</taxon>
        <taxon>Triticinae</taxon>
        <taxon>Aegilops</taxon>
    </lineage>
</organism>
<dbReference type="GO" id="GO:0005737">
    <property type="term" value="C:cytoplasm"/>
    <property type="evidence" value="ECO:0007669"/>
    <property type="project" value="TreeGrafter"/>
</dbReference>
<dbReference type="PANTHER" id="PTHR15710">
    <property type="entry name" value="E3 UBIQUITIN-PROTEIN LIGASE PRAJA"/>
    <property type="match status" value="1"/>
</dbReference>
<dbReference type="EnsemblPlants" id="AET7Gv20225500.1">
    <property type="protein sequence ID" value="AET7Gv20225500.1"/>
    <property type="gene ID" value="AET7Gv20225500"/>
</dbReference>
<evidence type="ECO:0000259" key="5">
    <source>
        <dbReference type="PROSITE" id="PS50089"/>
    </source>
</evidence>
<dbReference type="GO" id="GO:0016567">
    <property type="term" value="P:protein ubiquitination"/>
    <property type="evidence" value="ECO:0007669"/>
    <property type="project" value="TreeGrafter"/>
</dbReference>
<dbReference type="InterPro" id="IPR001841">
    <property type="entry name" value="Znf_RING"/>
</dbReference>